<dbReference type="RefSeq" id="WP_177062819.1">
    <property type="nucleotide sequence ID" value="NZ_JACAPS010000050.1"/>
</dbReference>
<evidence type="ECO:0000313" key="3">
    <source>
        <dbReference type="Proteomes" id="UP000520592"/>
    </source>
</evidence>
<dbReference type="InterPro" id="IPR051396">
    <property type="entry name" value="Bact_Antivir_Def_Nuclease"/>
</dbReference>
<evidence type="ECO:0000259" key="1">
    <source>
        <dbReference type="SMART" id="SM00382"/>
    </source>
</evidence>
<sequence>MRLDHLHIQNFRCYEDAHFDFQPGFNLVVGVNGSGKTSLLQAAALAFIDYGNTVDTSTTSFGVENIRLVMSKFEGRVRLDRSYPMSIHAKGKAVSLDEWRVVLKLEKDSDTSDDSLGLSTDDLVEDVDDGGLIDLSILAFYRANRRWESAGISAEYAAQQKISRFDGYANWSNAVTDLKDFESWFIGKTLERMQNILEAAPNPANLDDELAWVNRAIQTALPEAHDLRYDLRAQTLLVDLGSDRTIPFNSLSDGQRGLIALIADIARRMCILNPHMGKDVLQNTSGVVIIDELDIHLHPAWQRTIVRALKTAFPKVQFIAASHSPQIIGSLRPEEIIVLDNGDSSHPRVSYGLDSSRVLEEIMGAPQREPEVESLLSALFSALENNNLEDAKACLLNLKTEAPDLPEFARAEALLKRKEILGK</sequence>
<comment type="caution">
    <text evidence="2">The sequence shown here is derived from an EMBL/GenBank/DDBJ whole genome shotgun (WGS) entry which is preliminary data.</text>
</comment>
<dbReference type="GO" id="GO:0005524">
    <property type="term" value="F:ATP binding"/>
    <property type="evidence" value="ECO:0007669"/>
    <property type="project" value="InterPro"/>
</dbReference>
<dbReference type="PANTHER" id="PTHR43581">
    <property type="entry name" value="ATP/GTP PHOSPHATASE"/>
    <property type="match status" value="1"/>
</dbReference>
<reference evidence="2 3" key="1">
    <citation type="submission" date="2020-04" db="EMBL/GenBank/DDBJ databases">
        <title>Molecular characterization of pseudomonads from Agaricus bisporus reveal novel blotch 2 pathogens in Western Europe.</title>
        <authorList>
            <person name="Taparia T."/>
            <person name="Krijger M."/>
            <person name="Haynes E."/>
            <person name="Elpinstone J.G."/>
            <person name="Noble R."/>
            <person name="Van Der Wolf J."/>
        </authorList>
    </citation>
    <scope>NUCLEOTIDE SEQUENCE [LARGE SCALE GENOMIC DNA]</scope>
    <source>
        <strain evidence="2 3">IPO3737</strain>
    </source>
</reference>
<dbReference type="GO" id="GO:0016887">
    <property type="term" value="F:ATP hydrolysis activity"/>
    <property type="evidence" value="ECO:0007669"/>
    <property type="project" value="InterPro"/>
</dbReference>
<dbReference type="SUPFAM" id="SSF52540">
    <property type="entry name" value="P-loop containing nucleoside triphosphate hydrolases"/>
    <property type="match status" value="1"/>
</dbReference>
<dbReference type="EMBL" id="JACAQD010000005">
    <property type="protein sequence ID" value="NWC31194.1"/>
    <property type="molecule type" value="Genomic_DNA"/>
</dbReference>
<evidence type="ECO:0000313" key="2">
    <source>
        <dbReference type="EMBL" id="NWC31194.1"/>
    </source>
</evidence>
<dbReference type="Proteomes" id="UP000520592">
    <property type="component" value="Unassembled WGS sequence"/>
</dbReference>
<feature type="domain" description="AAA+ ATPase" evidence="1">
    <location>
        <begin position="22"/>
        <end position="343"/>
    </location>
</feature>
<dbReference type="Pfam" id="PF13304">
    <property type="entry name" value="AAA_21"/>
    <property type="match status" value="1"/>
</dbReference>
<dbReference type="InterPro" id="IPR003593">
    <property type="entry name" value="AAA+_ATPase"/>
</dbReference>
<dbReference type="Gene3D" id="3.40.50.300">
    <property type="entry name" value="P-loop containing nucleotide triphosphate hydrolases"/>
    <property type="match status" value="1"/>
</dbReference>
<organism evidence="2 3">
    <name type="scientific">Pseudomonas gingeri</name>
    <dbReference type="NCBI Taxonomy" id="117681"/>
    <lineage>
        <taxon>Bacteria</taxon>
        <taxon>Pseudomonadati</taxon>
        <taxon>Pseudomonadota</taxon>
        <taxon>Gammaproteobacteria</taxon>
        <taxon>Pseudomonadales</taxon>
        <taxon>Pseudomonadaceae</taxon>
        <taxon>Pseudomonas</taxon>
    </lineage>
</organism>
<gene>
    <name evidence="2" type="ORF">HX876_02220</name>
</gene>
<accession>A0A7Y7Y7F6</accession>
<dbReference type="PANTHER" id="PTHR43581:SF2">
    <property type="entry name" value="EXCINUCLEASE ATPASE SUBUNIT"/>
    <property type="match status" value="1"/>
</dbReference>
<name>A0A7Y7Y7F6_9PSED</name>
<dbReference type="AlphaFoldDB" id="A0A7Y7Y7F6"/>
<proteinExistence type="predicted"/>
<protein>
    <submittedName>
        <fullName evidence="2">AAA family ATPase</fullName>
    </submittedName>
</protein>
<dbReference type="InterPro" id="IPR027417">
    <property type="entry name" value="P-loop_NTPase"/>
</dbReference>
<dbReference type="InterPro" id="IPR003959">
    <property type="entry name" value="ATPase_AAA_core"/>
</dbReference>
<dbReference type="SMART" id="SM00382">
    <property type="entry name" value="AAA"/>
    <property type="match status" value="1"/>
</dbReference>